<feature type="binding site" evidence="4">
    <location>
        <position position="138"/>
    </location>
    <ligand>
        <name>D-ribulose 5-phosphate</name>
        <dbReference type="ChEBI" id="CHEBI:58121"/>
    </ligand>
</feature>
<dbReference type="Gene3D" id="3.40.1400.10">
    <property type="entry name" value="Sugar-phosphate isomerase, RpiB/LacA/LacB"/>
    <property type="match status" value="1"/>
</dbReference>
<evidence type="ECO:0000256" key="1">
    <source>
        <dbReference type="ARBA" id="ARBA00008754"/>
    </source>
</evidence>
<dbReference type="Pfam" id="PF02502">
    <property type="entry name" value="LacAB_rpiB"/>
    <property type="match status" value="1"/>
</dbReference>
<gene>
    <name evidence="5" type="ORF">AXG55_03285</name>
</gene>
<sequence>MKIAIAADHAGRELKSYVIDFLTLTNHQVLDYGVAADSSASVDYPDYADIVASEVSAGRCDRGILICGTGIGMCMTANKFPGVRAAVVCDEFTARMSRAHNDSNIMCLGSRIVNYQRAIDFVKIWLAAECEEGRHRSRIGKVTAIEKRLAQ</sequence>
<feature type="binding site" evidence="4">
    <location>
        <position position="111"/>
    </location>
    <ligand>
        <name>D-ribulose 5-phosphate</name>
        <dbReference type="ChEBI" id="CHEBI:58121"/>
    </ligand>
</feature>
<dbReference type="PANTHER" id="PTHR30345">
    <property type="entry name" value="RIBOSE-5-PHOSPHATE ISOMERASE B"/>
    <property type="match status" value="1"/>
</dbReference>
<feature type="binding site" evidence="4">
    <location>
        <begin position="68"/>
        <end position="72"/>
    </location>
    <ligand>
        <name>D-ribulose 5-phosphate</name>
        <dbReference type="ChEBI" id="CHEBI:58121"/>
    </ligand>
</feature>
<dbReference type="SUPFAM" id="SSF89623">
    <property type="entry name" value="Ribose/Galactose isomerase RpiB/AlsB"/>
    <property type="match status" value="1"/>
</dbReference>
<keyword evidence="2 5" id="KW-0413">Isomerase</keyword>
<feature type="binding site" evidence="4">
    <location>
        <position position="101"/>
    </location>
    <ligand>
        <name>D-ribulose 5-phosphate</name>
        <dbReference type="ChEBI" id="CHEBI:58121"/>
    </ligand>
</feature>
<evidence type="ECO:0000256" key="3">
    <source>
        <dbReference type="PIRSR" id="PIRSR005384-1"/>
    </source>
</evidence>
<dbReference type="InterPro" id="IPR003500">
    <property type="entry name" value="RpiB_LacA_LacB"/>
</dbReference>
<comment type="similarity">
    <text evidence="1">Belongs to the LacAB/RpiB family.</text>
</comment>
<evidence type="ECO:0000313" key="5">
    <source>
        <dbReference type="EMBL" id="APJ02988.1"/>
    </source>
</evidence>
<dbReference type="PIRSF" id="PIRSF005384">
    <property type="entry name" value="RpiB_LacA_B"/>
    <property type="match status" value="1"/>
</dbReference>
<organism evidence="5 6">
    <name type="scientific">Silvanigrella aquatica</name>
    <dbReference type="NCBI Taxonomy" id="1915309"/>
    <lineage>
        <taxon>Bacteria</taxon>
        <taxon>Pseudomonadati</taxon>
        <taxon>Bdellovibrionota</taxon>
        <taxon>Oligoflexia</taxon>
        <taxon>Silvanigrellales</taxon>
        <taxon>Silvanigrellaceae</taxon>
        <taxon>Silvanigrella</taxon>
    </lineage>
</organism>
<feature type="active site" description="Proton acceptor" evidence="3">
    <location>
        <position position="67"/>
    </location>
</feature>
<dbReference type="STRING" id="1915309.AXG55_03285"/>
<dbReference type="NCBIfam" id="NF004051">
    <property type="entry name" value="PRK05571.1"/>
    <property type="match status" value="1"/>
</dbReference>
<protein>
    <submittedName>
        <fullName evidence="5">Ribose 5-phosphate isomerase B</fullName>
    </submittedName>
</protein>
<dbReference type="GO" id="GO:0009052">
    <property type="term" value="P:pentose-phosphate shunt, non-oxidative branch"/>
    <property type="evidence" value="ECO:0007669"/>
    <property type="project" value="TreeGrafter"/>
</dbReference>
<proteinExistence type="inferred from homology"/>
<dbReference type="InterPro" id="IPR004785">
    <property type="entry name" value="RpiB"/>
</dbReference>
<feature type="active site" description="Proton donor" evidence="3">
    <location>
        <position position="100"/>
    </location>
</feature>
<dbReference type="Proteomes" id="UP000184731">
    <property type="component" value="Chromosome"/>
</dbReference>
<reference evidence="5 6" key="1">
    <citation type="submission" date="2016-10" db="EMBL/GenBank/DDBJ databases">
        <title>Silvanigrella aquatica sp. nov., isolated from a freshwater lake located in the Black Forest, Germany, description of Silvanigrellaceae fam. nov., Silvanigrellales ord. nov., reclassification of the order Bdellovibrionales in the class Oligoflexia, reclassification of the families Bacteriovoracaceae and Halobacteriovoraceae in the new order Bacteriovoracales ord. nov., and reclassification of the family Pseudobacteriovoracaceae in the order Oligoflexiales.</title>
        <authorList>
            <person name="Hahn M.W."/>
            <person name="Schmidt J."/>
            <person name="Koll U."/>
            <person name="Rohde M."/>
            <person name="Verbag S."/>
            <person name="Pitt A."/>
            <person name="Nakai R."/>
            <person name="Naganuma T."/>
            <person name="Lang E."/>
        </authorList>
    </citation>
    <scope>NUCLEOTIDE SEQUENCE [LARGE SCALE GENOMIC DNA]</scope>
    <source>
        <strain evidence="5 6">MWH-Nonnen-W8red</strain>
    </source>
</reference>
<dbReference type="OrthoDB" id="5292776at2"/>
<dbReference type="GO" id="GO:0019316">
    <property type="term" value="P:D-allose catabolic process"/>
    <property type="evidence" value="ECO:0007669"/>
    <property type="project" value="TreeGrafter"/>
</dbReference>
<dbReference type="InterPro" id="IPR036569">
    <property type="entry name" value="RpiB_LacA_LacB_sf"/>
</dbReference>
<feature type="binding site" evidence="4">
    <location>
        <begin position="8"/>
        <end position="9"/>
    </location>
    <ligand>
        <name>D-ribulose 5-phosphate</name>
        <dbReference type="ChEBI" id="CHEBI:58121"/>
    </ligand>
</feature>
<evidence type="ECO:0000256" key="2">
    <source>
        <dbReference type="ARBA" id="ARBA00023235"/>
    </source>
</evidence>
<feature type="binding site" evidence="4">
    <location>
        <position position="134"/>
    </location>
    <ligand>
        <name>D-ribulose 5-phosphate</name>
        <dbReference type="ChEBI" id="CHEBI:58121"/>
    </ligand>
</feature>
<dbReference type="AlphaFoldDB" id="A0A1L4CYG1"/>
<evidence type="ECO:0000256" key="4">
    <source>
        <dbReference type="PIRSR" id="PIRSR005384-2"/>
    </source>
</evidence>
<dbReference type="NCBIfam" id="TIGR01120">
    <property type="entry name" value="rpiB"/>
    <property type="match status" value="1"/>
</dbReference>
<dbReference type="NCBIfam" id="TIGR00689">
    <property type="entry name" value="rpiB_lacA_lacB"/>
    <property type="match status" value="1"/>
</dbReference>
<keyword evidence="6" id="KW-1185">Reference proteome</keyword>
<dbReference type="PANTHER" id="PTHR30345:SF0">
    <property type="entry name" value="DNA DAMAGE-REPAIR_TOLERATION PROTEIN DRT102"/>
    <property type="match status" value="1"/>
</dbReference>
<dbReference type="GO" id="GO:0004751">
    <property type="term" value="F:ribose-5-phosphate isomerase activity"/>
    <property type="evidence" value="ECO:0007669"/>
    <property type="project" value="TreeGrafter"/>
</dbReference>
<dbReference type="RefSeq" id="WP_148696701.1">
    <property type="nucleotide sequence ID" value="NZ_CP017834.1"/>
</dbReference>
<dbReference type="EMBL" id="CP017834">
    <property type="protein sequence ID" value="APJ02988.1"/>
    <property type="molecule type" value="Genomic_DNA"/>
</dbReference>
<accession>A0A1L4CYG1</accession>
<evidence type="ECO:0000313" key="6">
    <source>
        <dbReference type="Proteomes" id="UP000184731"/>
    </source>
</evidence>
<name>A0A1L4CYG1_9BACT</name>
<dbReference type="KEGG" id="saqi:AXG55_03285"/>